<proteinExistence type="predicted"/>
<evidence type="ECO:0000256" key="1">
    <source>
        <dbReference type="SAM" id="MobiDB-lite"/>
    </source>
</evidence>
<dbReference type="Proteomes" id="UP000257109">
    <property type="component" value="Unassembled WGS sequence"/>
</dbReference>
<name>A0A371EXQ0_MUCPR</name>
<sequence>MTFQPPPLQVSPSPTTQANPLRVQQPNADNAQKKRGNPTRTFTLIRMTYIELLTHLIKNSLGTWTRDKKISQTLHATQKEKEKKSDSLD</sequence>
<evidence type="ECO:0000313" key="3">
    <source>
        <dbReference type="Proteomes" id="UP000257109"/>
    </source>
</evidence>
<organism evidence="2 3">
    <name type="scientific">Mucuna pruriens</name>
    <name type="common">Velvet bean</name>
    <name type="synonym">Dolichos pruriens</name>
    <dbReference type="NCBI Taxonomy" id="157652"/>
    <lineage>
        <taxon>Eukaryota</taxon>
        <taxon>Viridiplantae</taxon>
        <taxon>Streptophyta</taxon>
        <taxon>Embryophyta</taxon>
        <taxon>Tracheophyta</taxon>
        <taxon>Spermatophyta</taxon>
        <taxon>Magnoliopsida</taxon>
        <taxon>eudicotyledons</taxon>
        <taxon>Gunneridae</taxon>
        <taxon>Pentapetalae</taxon>
        <taxon>rosids</taxon>
        <taxon>fabids</taxon>
        <taxon>Fabales</taxon>
        <taxon>Fabaceae</taxon>
        <taxon>Papilionoideae</taxon>
        <taxon>50 kb inversion clade</taxon>
        <taxon>NPAAA clade</taxon>
        <taxon>indigoferoid/millettioid clade</taxon>
        <taxon>Phaseoleae</taxon>
        <taxon>Mucuna</taxon>
    </lineage>
</organism>
<evidence type="ECO:0000313" key="2">
    <source>
        <dbReference type="EMBL" id="RDX70835.1"/>
    </source>
</evidence>
<gene>
    <name evidence="2" type="ORF">CR513_49878</name>
</gene>
<comment type="caution">
    <text evidence="2">The sequence shown here is derived from an EMBL/GenBank/DDBJ whole genome shotgun (WGS) entry which is preliminary data.</text>
</comment>
<accession>A0A371EXQ0</accession>
<protein>
    <submittedName>
        <fullName evidence="2">Uncharacterized protein</fullName>
    </submittedName>
</protein>
<feature type="region of interest" description="Disordered" evidence="1">
    <location>
        <begin position="1"/>
        <end position="39"/>
    </location>
</feature>
<dbReference type="EMBL" id="QJKJ01011557">
    <property type="protein sequence ID" value="RDX70835.1"/>
    <property type="molecule type" value="Genomic_DNA"/>
</dbReference>
<dbReference type="AlphaFoldDB" id="A0A371EXQ0"/>
<feature type="compositionally biased region" description="Polar residues" evidence="1">
    <location>
        <begin position="10"/>
        <end position="30"/>
    </location>
</feature>
<keyword evidence="3" id="KW-1185">Reference proteome</keyword>
<reference evidence="2" key="1">
    <citation type="submission" date="2018-05" db="EMBL/GenBank/DDBJ databases">
        <title>Draft genome of Mucuna pruriens seed.</title>
        <authorList>
            <person name="Nnadi N.E."/>
            <person name="Vos R."/>
            <person name="Hasami M.H."/>
            <person name="Devisetty U.K."/>
            <person name="Aguiy J.C."/>
        </authorList>
    </citation>
    <scope>NUCLEOTIDE SEQUENCE [LARGE SCALE GENOMIC DNA]</scope>
    <source>
        <strain evidence="2">JCA_2017</strain>
    </source>
</reference>
<feature type="non-terminal residue" evidence="2">
    <location>
        <position position="1"/>
    </location>
</feature>